<evidence type="ECO:0000259" key="2">
    <source>
        <dbReference type="Pfam" id="PF13648"/>
    </source>
</evidence>
<evidence type="ECO:0000313" key="4">
    <source>
        <dbReference type="Proteomes" id="UP000509302"/>
    </source>
</evidence>
<keyword evidence="1" id="KW-0732">Signal</keyword>
<keyword evidence="4" id="KW-1185">Reference proteome</keyword>
<dbReference type="AlphaFoldDB" id="A0A7H9AL69"/>
<accession>A0A7H9AL69</accession>
<dbReference type="EMBL" id="CP058595">
    <property type="protein sequence ID" value="QLG44094.1"/>
    <property type="molecule type" value="Genomic_DNA"/>
</dbReference>
<evidence type="ECO:0000256" key="1">
    <source>
        <dbReference type="SAM" id="SignalP"/>
    </source>
</evidence>
<evidence type="ECO:0000313" key="3">
    <source>
        <dbReference type="EMBL" id="QLG44094.1"/>
    </source>
</evidence>
<organism evidence="3 4">
    <name type="scientific">Costertonia aggregata</name>
    <dbReference type="NCBI Taxonomy" id="343403"/>
    <lineage>
        <taxon>Bacteria</taxon>
        <taxon>Pseudomonadati</taxon>
        <taxon>Bacteroidota</taxon>
        <taxon>Flavobacteriia</taxon>
        <taxon>Flavobacteriales</taxon>
        <taxon>Flavobacteriaceae</taxon>
        <taxon>Costertonia</taxon>
    </lineage>
</organism>
<name>A0A7H9AL69_9FLAO</name>
<dbReference type="Pfam" id="PF13648">
    <property type="entry name" value="Lipocalin_4"/>
    <property type="match status" value="1"/>
</dbReference>
<dbReference type="RefSeq" id="WP_179240430.1">
    <property type="nucleotide sequence ID" value="NZ_CP058595.1"/>
</dbReference>
<dbReference type="InterPro" id="IPR024311">
    <property type="entry name" value="Lipocalin-like"/>
</dbReference>
<feature type="signal peptide" evidence="1">
    <location>
        <begin position="1"/>
        <end position="18"/>
    </location>
</feature>
<feature type="chain" id="PRO_5028961194" evidence="1">
    <location>
        <begin position="19"/>
        <end position="140"/>
    </location>
</feature>
<dbReference type="KEGG" id="cagg:HYG79_01595"/>
<feature type="domain" description="Lipocalin-like" evidence="2">
    <location>
        <begin position="29"/>
        <end position="119"/>
    </location>
</feature>
<protein>
    <submittedName>
        <fullName evidence="3">Lipocalin family protein</fullName>
    </submittedName>
</protein>
<dbReference type="Proteomes" id="UP000509302">
    <property type="component" value="Chromosome"/>
</dbReference>
<reference evidence="3 4" key="1">
    <citation type="journal article" date="2006" name="Int. J. Syst. Evol. Microbiol.">
        <title>Costertonia aggregata gen. nov., sp. nov., a mesophilic marine bacterium of the family Flavobacteriaceae, isolated from a mature biofilm.</title>
        <authorList>
            <person name="Kwon K.K."/>
            <person name="Lee Y.K."/>
            <person name="Lee H.K."/>
        </authorList>
    </citation>
    <scope>NUCLEOTIDE SEQUENCE [LARGE SCALE GENOMIC DNA]</scope>
    <source>
        <strain evidence="3 4">KCCM 42265</strain>
    </source>
</reference>
<proteinExistence type="predicted"/>
<sequence length="140" mass="16080">MQKALVLLVIMWSCIACNEKVASADLQNLNGYWEIEEVTFPNGDTKDYKVNATIDYIKIDKNKGFRKKVQPKFDGTYKTSDDAAAFSITEKDAVFLIHYKNGLNEWSEQLVSVSKNDFSVRTEDGVMYKYKRFTPIQVTD</sequence>
<gene>
    <name evidence="3" type="ORF">HYG79_01595</name>
</gene>